<organism evidence="1 2">
    <name type="scientific">Geodermatophilus tzadiensis</name>
    <dbReference type="NCBI Taxonomy" id="1137988"/>
    <lineage>
        <taxon>Bacteria</taxon>
        <taxon>Bacillati</taxon>
        <taxon>Actinomycetota</taxon>
        <taxon>Actinomycetes</taxon>
        <taxon>Geodermatophilales</taxon>
        <taxon>Geodermatophilaceae</taxon>
        <taxon>Geodermatophilus</taxon>
    </lineage>
</organism>
<reference evidence="1 2" key="1">
    <citation type="submission" date="2018-03" db="EMBL/GenBank/DDBJ databases">
        <title>Genomic Encyclopedia of Archaeal and Bacterial Type Strains, Phase II (KMG-II): from individual species to whole genera.</title>
        <authorList>
            <person name="Goeker M."/>
        </authorList>
    </citation>
    <scope>NUCLEOTIDE SEQUENCE [LARGE SCALE GENOMIC DNA]</scope>
    <source>
        <strain evidence="1 2">DSM 45416</strain>
    </source>
</reference>
<proteinExistence type="predicted"/>
<evidence type="ECO:0000313" key="2">
    <source>
        <dbReference type="Proteomes" id="UP000239210"/>
    </source>
</evidence>
<keyword evidence="2" id="KW-1185">Reference proteome</keyword>
<comment type="caution">
    <text evidence="1">The sequence shown here is derived from an EMBL/GenBank/DDBJ whole genome shotgun (WGS) entry which is preliminary data.</text>
</comment>
<dbReference type="AlphaFoldDB" id="A0A2T0SYP9"/>
<name>A0A2T0SYP9_9ACTN</name>
<dbReference type="Proteomes" id="UP000239210">
    <property type="component" value="Unassembled WGS sequence"/>
</dbReference>
<dbReference type="EMBL" id="PVTG01000022">
    <property type="protein sequence ID" value="PRY38538.1"/>
    <property type="molecule type" value="Genomic_DNA"/>
</dbReference>
<accession>A0A2T0SYP9</accession>
<protein>
    <recommendedName>
        <fullName evidence="3">YjbR protein</fullName>
    </recommendedName>
</protein>
<gene>
    <name evidence="1" type="ORF">LY71_12210</name>
</gene>
<sequence>MYPGGFLGGVAVTPDDVRALALALPEVTEADHHGRPSFRLGTAVLATLWDEGTLNVLVGESEARAAEGGACSLLWWGRRLSGVRVDLAAADPALVADLLAEAWTRRAPARLRRSGPRSG</sequence>
<evidence type="ECO:0008006" key="3">
    <source>
        <dbReference type="Google" id="ProtNLM"/>
    </source>
</evidence>
<evidence type="ECO:0000313" key="1">
    <source>
        <dbReference type="EMBL" id="PRY38538.1"/>
    </source>
</evidence>
<dbReference type="RefSeq" id="WP_211297477.1">
    <property type="nucleotide sequence ID" value="NZ_PVTG01000022.1"/>
</dbReference>